<dbReference type="CDD" id="cd07042">
    <property type="entry name" value="STAS_SulP_like_sulfate_transporter"/>
    <property type="match status" value="1"/>
</dbReference>
<feature type="transmembrane region" description="Helical" evidence="5">
    <location>
        <begin position="386"/>
        <end position="413"/>
    </location>
</feature>
<feature type="transmembrane region" description="Helical" evidence="5">
    <location>
        <begin position="250"/>
        <end position="270"/>
    </location>
</feature>
<feature type="transmembrane region" description="Helical" evidence="5">
    <location>
        <begin position="20"/>
        <end position="44"/>
    </location>
</feature>
<evidence type="ECO:0000256" key="5">
    <source>
        <dbReference type="SAM" id="Phobius"/>
    </source>
</evidence>
<dbReference type="OrthoDB" id="9771198at2"/>
<organism evidence="7 8">
    <name type="scientific">Salipaludibacillus neizhouensis</name>
    <dbReference type="NCBI Taxonomy" id="885475"/>
    <lineage>
        <taxon>Bacteria</taxon>
        <taxon>Bacillati</taxon>
        <taxon>Bacillota</taxon>
        <taxon>Bacilli</taxon>
        <taxon>Bacillales</taxon>
        <taxon>Bacillaceae</taxon>
    </lineage>
</organism>
<dbReference type="InterPro" id="IPR002645">
    <property type="entry name" value="STAS_dom"/>
</dbReference>
<dbReference type="InterPro" id="IPR001902">
    <property type="entry name" value="SLC26A/SulP_fam"/>
</dbReference>
<dbReference type="Gene3D" id="3.30.750.24">
    <property type="entry name" value="STAS domain"/>
    <property type="match status" value="1"/>
</dbReference>
<name>A0A3A9KJU1_9BACI</name>
<comment type="caution">
    <text evidence="7">The sequence shown here is derived from an EMBL/GenBank/DDBJ whole genome shotgun (WGS) entry which is preliminary data.</text>
</comment>
<feature type="transmembrane region" description="Helical" evidence="5">
    <location>
        <begin position="347"/>
        <end position="366"/>
    </location>
</feature>
<keyword evidence="8" id="KW-1185">Reference proteome</keyword>
<evidence type="ECO:0000256" key="3">
    <source>
        <dbReference type="ARBA" id="ARBA00022989"/>
    </source>
</evidence>
<feature type="transmembrane region" description="Helical" evidence="5">
    <location>
        <begin position="99"/>
        <end position="124"/>
    </location>
</feature>
<evidence type="ECO:0000256" key="4">
    <source>
        <dbReference type="ARBA" id="ARBA00023136"/>
    </source>
</evidence>
<sequence>MSFKKRRPLNLQENYDRQAFMRDLVAGLTIFVMLVPQGMAYAMLAGLPPVMGLYASTIPLFIYALFASSRHLAVGPAAIASLLVLSSVSAYAEPGSSEYISLVLILTFMVGAVELLLGLIKAGFLVKFISHPVMNGYTSAAAIVIGVSQLNHLLGVETKNFMQIQFLIIELIENISRTHLITVAIGLGSVITLVVLKKINPKIPAALIVLVLSIITVNTFQLDQRGVTIVGDVPSGFPALTIPNLTPENMFTLFLMVITIALIGFMESLAISQAIADKEKYKVDPNKELRALGLSNIAGSFFSAYPVTGSFSRSAVNHQSGAVSQLSSIITAVSVLLTLLLFTSYFYYLPTAALAAIIFVAIVGLVDIKTAKYLFKVKPLDGWVWVVTFSITLLIGIKWGILVGVAFSLFLLLKRSSAPKVVELGYVEEDHEFRNLNRITEAKRLKDTLMVRIDSSLYFANIAHCEKIIRDLLQNTSDTKWMVIDMSGVNDIDTISIKVLEEIMEEYQEKGVSFLYANLKGQVRDSLTNADWDRKYKEKTSYITMDHLLEDNDIGGKRNTAQTDITQDNDDYMI</sequence>
<protein>
    <submittedName>
        <fullName evidence="7">Sodium-independent anion transporter</fullName>
    </submittedName>
</protein>
<dbReference type="PROSITE" id="PS50801">
    <property type="entry name" value="STAS"/>
    <property type="match status" value="1"/>
</dbReference>
<dbReference type="AlphaFoldDB" id="A0A3A9KJU1"/>
<dbReference type="Proteomes" id="UP000281498">
    <property type="component" value="Unassembled WGS sequence"/>
</dbReference>
<keyword evidence="4 5" id="KW-0472">Membrane</keyword>
<keyword evidence="2 5" id="KW-0812">Transmembrane</keyword>
<dbReference type="NCBIfam" id="TIGR00815">
    <property type="entry name" value="sulP"/>
    <property type="match status" value="1"/>
</dbReference>
<dbReference type="SUPFAM" id="SSF52091">
    <property type="entry name" value="SpoIIaa-like"/>
    <property type="match status" value="1"/>
</dbReference>
<gene>
    <name evidence="7" type="ORF">CR203_05920</name>
</gene>
<evidence type="ECO:0000313" key="7">
    <source>
        <dbReference type="EMBL" id="RKL68035.1"/>
    </source>
</evidence>
<feature type="transmembrane region" description="Helical" evidence="5">
    <location>
        <begin position="291"/>
        <end position="311"/>
    </location>
</feature>
<evidence type="ECO:0000313" key="8">
    <source>
        <dbReference type="Proteomes" id="UP000281498"/>
    </source>
</evidence>
<feature type="transmembrane region" description="Helical" evidence="5">
    <location>
        <begin position="73"/>
        <end position="93"/>
    </location>
</feature>
<feature type="transmembrane region" description="Helical" evidence="5">
    <location>
        <begin position="136"/>
        <end position="155"/>
    </location>
</feature>
<feature type="domain" description="STAS" evidence="6">
    <location>
        <begin position="438"/>
        <end position="552"/>
    </location>
</feature>
<dbReference type="GO" id="GO:0055085">
    <property type="term" value="P:transmembrane transport"/>
    <property type="evidence" value="ECO:0007669"/>
    <property type="project" value="InterPro"/>
</dbReference>
<evidence type="ECO:0000256" key="1">
    <source>
        <dbReference type="ARBA" id="ARBA00004141"/>
    </source>
</evidence>
<dbReference type="GO" id="GO:0016020">
    <property type="term" value="C:membrane"/>
    <property type="evidence" value="ECO:0007669"/>
    <property type="project" value="UniProtKB-SubCell"/>
</dbReference>
<dbReference type="PANTHER" id="PTHR11814">
    <property type="entry name" value="SULFATE TRANSPORTER"/>
    <property type="match status" value="1"/>
</dbReference>
<evidence type="ECO:0000256" key="2">
    <source>
        <dbReference type="ARBA" id="ARBA00022692"/>
    </source>
</evidence>
<dbReference type="RefSeq" id="WP_110938373.1">
    <property type="nucleotide sequence ID" value="NZ_KZ614147.1"/>
</dbReference>
<keyword evidence="3 5" id="KW-1133">Transmembrane helix</keyword>
<accession>A0A3A9KJU1</accession>
<reference evidence="7 8" key="1">
    <citation type="submission" date="2017-10" db="EMBL/GenBank/DDBJ databases">
        <title>Bacillus sp. nov., a halophilic bacterium isolated from a Keqin Lake.</title>
        <authorList>
            <person name="Wang H."/>
        </authorList>
    </citation>
    <scope>NUCLEOTIDE SEQUENCE [LARGE SCALE GENOMIC DNA]</scope>
    <source>
        <strain evidence="7 8">KCTC 13187</strain>
    </source>
</reference>
<evidence type="ECO:0000259" key="6">
    <source>
        <dbReference type="PROSITE" id="PS50801"/>
    </source>
</evidence>
<dbReference type="Pfam" id="PF01740">
    <property type="entry name" value="STAS"/>
    <property type="match status" value="1"/>
</dbReference>
<feature type="transmembrane region" description="Helical" evidence="5">
    <location>
        <begin position="323"/>
        <end position="342"/>
    </location>
</feature>
<feature type="transmembrane region" description="Helical" evidence="5">
    <location>
        <begin position="175"/>
        <end position="196"/>
    </location>
</feature>
<comment type="subcellular location">
    <subcellularLocation>
        <location evidence="1">Membrane</location>
        <topology evidence="1">Multi-pass membrane protein</topology>
    </subcellularLocation>
</comment>
<dbReference type="Pfam" id="PF00916">
    <property type="entry name" value="Sulfate_transp"/>
    <property type="match status" value="1"/>
</dbReference>
<dbReference type="InterPro" id="IPR011547">
    <property type="entry name" value="SLC26A/SulP_dom"/>
</dbReference>
<dbReference type="EMBL" id="PDOE01000002">
    <property type="protein sequence ID" value="RKL68035.1"/>
    <property type="molecule type" value="Genomic_DNA"/>
</dbReference>
<dbReference type="InterPro" id="IPR036513">
    <property type="entry name" value="STAS_dom_sf"/>
</dbReference>
<proteinExistence type="predicted"/>
<feature type="transmembrane region" description="Helical" evidence="5">
    <location>
        <begin position="50"/>
        <end position="66"/>
    </location>
</feature>
<feature type="transmembrane region" description="Helical" evidence="5">
    <location>
        <begin position="203"/>
        <end position="222"/>
    </location>
</feature>